<accession>A0ABS2N093</accession>
<dbReference type="Pfam" id="PF26135">
    <property type="entry name" value="YuzI"/>
    <property type="match status" value="1"/>
</dbReference>
<keyword evidence="1" id="KW-1133">Transmembrane helix</keyword>
<dbReference type="InterPro" id="IPR058887">
    <property type="entry name" value="YuzI-like"/>
</dbReference>
<proteinExistence type="predicted"/>
<keyword evidence="1" id="KW-0472">Membrane</keyword>
<evidence type="ECO:0000313" key="2">
    <source>
        <dbReference type="EMBL" id="MBM7571527.1"/>
    </source>
</evidence>
<keyword evidence="1" id="KW-0812">Transmembrane</keyword>
<protein>
    <submittedName>
        <fullName evidence="2">Uncharacterized protein</fullName>
    </submittedName>
</protein>
<name>A0ABS2N093_9BACI</name>
<reference evidence="2 3" key="1">
    <citation type="submission" date="2021-01" db="EMBL/GenBank/DDBJ databases">
        <title>Genomic Encyclopedia of Type Strains, Phase IV (KMG-IV): sequencing the most valuable type-strain genomes for metagenomic binning, comparative biology and taxonomic classification.</title>
        <authorList>
            <person name="Goeker M."/>
        </authorList>
    </citation>
    <scope>NUCLEOTIDE SEQUENCE [LARGE SCALE GENOMIC DNA]</scope>
    <source>
        <strain evidence="2 3">DSM 23711</strain>
    </source>
</reference>
<evidence type="ECO:0000256" key="1">
    <source>
        <dbReference type="SAM" id="Phobius"/>
    </source>
</evidence>
<gene>
    <name evidence="2" type="ORF">JOC48_002023</name>
</gene>
<organism evidence="2 3">
    <name type="scientific">Aquibacillus albus</name>
    <dbReference type="NCBI Taxonomy" id="1168171"/>
    <lineage>
        <taxon>Bacteria</taxon>
        <taxon>Bacillati</taxon>
        <taxon>Bacillota</taxon>
        <taxon>Bacilli</taxon>
        <taxon>Bacillales</taxon>
        <taxon>Bacillaceae</taxon>
        <taxon>Aquibacillus</taxon>
    </lineage>
</organism>
<dbReference type="RefSeq" id="WP_204499206.1">
    <property type="nucleotide sequence ID" value="NZ_JAFBDR010000009.1"/>
</dbReference>
<evidence type="ECO:0000313" key="3">
    <source>
        <dbReference type="Proteomes" id="UP001296943"/>
    </source>
</evidence>
<sequence>MFYFLLFLVGFGLTVAGGVSIIIYLNFVPAGLSFYDYFIFLKGRIECYFFVIGIILMIIAIQKLPVK</sequence>
<comment type="caution">
    <text evidence="2">The sequence shown here is derived from an EMBL/GenBank/DDBJ whole genome shotgun (WGS) entry which is preliminary data.</text>
</comment>
<feature type="transmembrane region" description="Helical" evidence="1">
    <location>
        <begin position="47"/>
        <end position="64"/>
    </location>
</feature>
<dbReference type="EMBL" id="JAFBDR010000009">
    <property type="protein sequence ID" value="MBM7571527.1"/>
    <property type="molecule type" value="Genomic_DNA"/>
</dbReference>
<feature type="transmembrane region" description="Helical" evidence="1">
    <location>
        <begin position="6"/>
        <end position="27"/>
    </location>
</feature>
<keyword evidence="3" id="KW-1185">Reference proteome</keyword>
<dbReference type="Proteomes" id="UP001296943">
    <property type="component" value="Unassembled WGS sequence"/>
</dbReference>